<protein>
    <submittedName>
        <fullName evidence="2">Uncharacterized protein</fullName>
    </submittedName>
</protein>
<reference evidence="2" key="1">
    <citation type="journal article" date="2015" name="Nature">
        <title>Complex archaea that bridge the gap between prokaryotes and eukaryotes.</title>
        <authorList>
            <person name="Spang A."/>
            <person name="Saw J.H."/>
            <person name="Jorgensen S.L."/>
            <person name="Zaremba-Niedzwiedzka K."/>
            <person name="Martijn J."/>
            <person name="Lind A.E."/>
            <person name="van Eijk R."/>
            <person name="Schleper C."/>
            <person name="Guy L."/>
            <person name="Ettema T.J."/>
        </authorList>
    </citation>
    <scope>NUCLEOTIDE SEQUENCE</scope>
</reference>
<keyword evidence="1" id="KW-0472">Membrane</keyword>
<dbReference type="AlphaFoldDB" id="A0A0F9SC89"/>
<evidence type="ECO:0000313" key="2">
    <source>
        <dbReference type="EMBL" id="KKN34621.1"/>
    </source>
</evidence>
<keyword evidence="1" id="KW-0812">Transmembrane</keyword>
<evidence type="ECO:0000256" key="1">
    <source>
        <dbReference type="SAM" id="Phobius"/>
    </source>
</evidence>
<accession>A0A0F9SC89</accession>
<dbReference type="EMBL" id="LAZR01002095">
    <property type="protein sequence ID" value="KKN34621.1"/>
    <property type="molecule type" value="Genomic_DNA"/>
</dbReference>
<gene>
    <name evidence="2" type="ORF">LCGC14_0792110</name>
</gene>
<keyword evidence="1" id="KW-1133">Transmembrane helix</keyword>
<feature type="transmembrane region" description="Helical" evidence="1">
    <location>
        <begin position="108"/>
        <end position="136"/>
    </location>
</feature>
<name>A0A0F9SC89_9ZZZZ</name>
<sequence length="150" mass="16942">MKLMSILGLLFLLAAFGIGVSLIDSSTIMTPENITIILDKTNITQIELERVEVVSEGFVNINNFLNVIESYIRFLLVLFIEIIKAGVNFGYDNPDYFEPSFIIQIIKLIIILVIISLLIKPITYGIVLLILLGIWIKDKLNSNSIKRSKK</sequence>
<feature type="transmembrane region" description="Helical" evidence="1">
    <location>
        <begin position="70"/>
        <end position="87"/>
    </location>
</feature>
<proteinExistence type="predicted"/>
<organism evidence="2">
    <name type="scientific">marine sediment metagenome</name>
    <dbReference type="NCBI Taxonomy" id="412755"/>
    <lineage>
        <taxon>unclassified sequences</taxon>
        <taxon>metagenomes</taxon>
        <taxon>ecological metagenomes</taxon>
    </lineage>
</organism>
<comment type="caution">
    <text evidence="2">The sequence shown here is derived from an EMBL/GenBank/DDBJ whole genome shotgun (WGS) entry which is preliminary data.</text>
</comment>